<dbReference type="GO" id="GO:0005524">
    <property type="term" value="F:ATP binding"/>
    <property type="evidence" value="ECO:0007669"/>
    <property type="project" value="UniProtKB-KW"/>
</dbReference>
<proteinExistence type="predicted"/>
<sequence length="1000" mass="111894">MTACLFPLLYLTLELPKRIINDAISSDQAFIYIDSLDVELDQVTYLFVLCGAFLLAVLVHGLTKMRINTMKGVLSERMLRRFRYTLIGRIMRFPQAYLRRTSQGEMVSMITSEAEPMGGMMGDAISLPVLQAGQMLTILFFLFAQSVWFGIAACALIPLQAWIIPKLQWQINLLNKERIGEVRELAGEIGETAAGAPTLRVNAGWRFRLALITRRLGTLFDIRLDIYKKKFFMKFLNNFITQLTPFFFYTVGGLLVIQGKVSLGALVAALAAYKDLSSPWKELLNYYNRVQDMSLRWHLISDRFDPAGMVDKDLFEGEPDAIPHLDGDIELRNVTVTDHHGDAILEDISLTLPNGALVGISTRDMEERRSFAELLTREVAPTAGKVLIDGRDLDDLHQMVVASRIGYAEMSPYVFQGTFGENITMPLRVAPVHPFDIRPDRVTREKHRATESERSGNSLDAYLADWVDPSLAGVSTRIELRNWWLEAMEAIGAGDAMFRRGLDQVFQSDEASELAEKLVNLRPRVHEALREAGLDTAYYRFDPDRYNPTMPVSANLFYATPKAQGREYDLGTVSDFLDLLNELGLAEGMLRLSEEVIEMLNLTFGVDGTEHPLFQRLGLDPDVFRRKVELVRKSREQGHEVLDHEEQVEMLSLPFEVSAEQIGPAFADELKDLILDLRHQQRVKLEVWLADYYEPLNEHNFAPGLSVLENAIFGTISSTAGAKGDAVRDVVVQVLEEAGLKQFVVELLFRVKNGIAGAGMPSALAGPVAVSRAVLKRPELLILDGCLAGEDPVACRKIIRNLRRLLPDSVLLFLEETIQQPEEFDQIFELEHGRLKDGEIYGEGSTDNAASADLRLKMRALVSTDLFASLPRRQLRLLAFGAQWAELPAEEYVFHRGDNASDGAYLILEGDAELSFTDDSGRREVVAVAGPGTLVGELALIRKEPRALDMFTKTPLRALRLGEEEFLAVVENDAGTAFKIMQVLAGYIGARNSDDDEDSE</sequence>
<dbReference type="InterPro" id="IPR027417">
    <property type="entry name" value="P-loop_NTPase"/>
</dbReference>
<dbReference type="PANTHER" id="PTHR43394">
    <property type="entry name" value="ATP-DEPENDENT PERMEASE MDL1, MITOCHONDRIAL"/>
    <property type="match status" value="1"/>
</dbReference>
<evidence type="ECO:0000313" key="9">
    <source>
        <dbReference type="EMBL" id="CUK12075.1"/>
    </source>
</evidence>
<keyword evidence="9" id="KW-0547">Nucleotide-binding</keyword>
<dbReference type="STRING" id="1715693.PH7735_03657"/>
<evidence type="ECO:0000259" key="8">
    <source>
        <dbReference type="PROSITE" id="PS50929"/>
    </source>
</evidence>
<dbReference type="Gene3D" id="3.40.50.300">
    <property type="entry name" value="P-loop containing nucleotide triphosphate hydrolases"/>
    <property type="match status" value="2"/>
</dbReference>
<dbReference type="GO" id="GO:0005886">
    <property type="term" value="C:plasma membrane"/>
    <property type="evidence" value="ECO:0007669"/>
    <property type="project" value="UniProtKB-SubCell"/>
</dbReference>
<dbReference type="InterPro" id="IPR003439">
    <property type="entry name" value="ABC_transporter-like_ATP-bd"/>
</dbReference>
<dbReference type="AlphaFoldDB" id="A0A0P1IGU8"/>
<name>A0A0P1IGU8_9RHOB</name>
<evidence type="ECO:0000256" key="4">
    <source>
        <dbReference type="ARBA" id="ARBA00023136"/>
    </source>
</evidence>
<feature type="domain" description="ABC transporter" evidence="7">
    <location>
        <begin position="329"/>
        <end position="857"/>
    </location>
</feature>
<dbReference type="SUPFAM" id="SSF51206">
    <property type="entry name" value="cAMP-binding domain-like"/>
    <property type="match status" value="1"/>
</dbReference>
<evidence type="ECO:0000259" key="7">
    <source>
        <dbReference type="PROSITE" id="PS50893"/>
    </source>
</evidence>
<keyword evidence="3 5" id="KW-1133">Transmembrane helix</keyword>
<feature type="domain" description="ABC transmembrane type-1" evidence="8">
    <location>
        <begin position="17"/>
        <end position="292"/>
    </location>
</feature>
<dbReference type="InterPro" id="IPR036640">
    <property type="entry name" value="ABC1_TM_sf"/>
</dbReference>
<protein>
    <submittedName>
        <fullName evidence="9">Putative ABC transporter ATP-binding protein</fullName>
    </submittedName>
</protein>
<evidence type="ECO:0000256" key="1">
    <source>
        <dbReference type="ARBA" id="ARBA00004651"/>
    </source>
</evidence>
<keyword evidence="2 5" id="KW-0812">Transmembrane</keyword>
<dbReference type="InterPro" id="IPR039421">
    <property type="entry name" value="Type_1_exporter"/>
</dbReference>
<dbReference type="InterPro" id="IPR014710">
    <property type="entry name" value="RmlC-like_jellyroll"/>
</dbReference>
<dbReference type="SUPFAM" id="SSF90123">
    <property type="entry name" value="ABC transporter transmembrane region"/>
    <property type="match status" value="1"/>
</dbReference>
<evidence type="ECO:0000259" key="6">
    <source>
        <dbReference type="PROSITE" id="PS50042"/>
    </source>
</evidence>
<dbReference type="InterPro" id="IPR011527">
    <property type="entry name" value="ABC1_TM_dom"/>
</dbReference>
<keyword evidence="10" id="KW-1185">Reference proteome</keyword>
<feature type="transmembrane region" description="Helical" evidence="5">
    <location>
        <begin position="43"/>
        <end position="62"/>
    </location>
</feature>
<dbReference type="GO" id="GO:0016887">
    <property type="term" value="F:ATP hydrolysis activity"/>
    <property type="evidence" value="ECO:0007669"/>
    <property type="project" value="InterPro"/>
</dbReference>
<dbReference type="Gene3D" id="1.20.1560.10">
    <property type="entry name" value="ABC transporter type 1, transmembrane domain"/>
    <property type="match status" value="1"/>
</dbReference>
<dbReference type="EMBL" id="CYTW01000005">
    <property type="protein sequence ID" value="CUK12075.1"/>
    <property type="molecule type" value="Genomic_DNA"/>
</dbReference>
<dbReference type="CDD" id="cd00038">
    <property type="entry name" value="CAP_ED"/>
    <property type="match status" value="1"/>
</dbReference>
<dbReference type="Gene3D" id="2.60.120.10">
    <property type="entry name" value="Jelly Rolls"/>
    <property type="match status" value="1"/>
</dbReference>
<dbReference type="PROSITE" id="PS50893">
    <property type="entry name" value="ABC_TRANSPORTER_2"/>
    <property type="match status" value="1"/>
</dbReference>
<evidence type="ECO:0000313" key="10">
    <source>
        <dbReference type="Proteomes" id="UP000051870"/>
    </source>
</evidence>
<feature type="transmembrane region" description="Helical" evidence="5">
    <location>
        <begin position="246"/>
        <end position="273"/>
    </location>
</feature>
<organism evidence="9 10">
    <name type="scientific">Shimia thalassica</name>
    <dbReference type="NCBI Taxonomy" id="1715693"/>
    <lineage>
        <taxon>Bacteria</taxon>
        <taxon>Pseudomonadati</taxon>
        <taxon>Pseudomonadota</taxon>
        <taxon>Alphaproteobacteria</taxon>
        <taxon>Rhodobacterales</taxon>
        <taxon>Roseobacteraceae</taxon>
    </lineage>
</organism>
<evidence type="ECO:0000256" key="5">
    <source>
        <dbReference type="SAM" id="Phobius"/>
    </source>
</evidence>
<gene>
    <name evidence="9" type="ORF">PH7735_03657</name>
</gene>
<keyword evidence="4 5" id="KW-0472">Membrane</keyword>
<dbReference type="InterPro" id="IPR000595">
    <property type="entry name" value="cNMP-bd_dom"/>
</dbReference>
<dbReference type="Pfam" id="PF00027">
    <property type="entry name" value="cNMP_binding"/>
    <property type="match status" value="1"/>
</dbReference>
<reference evidence="10" key="1">
    <citation type="submission" date="2015-09" db="EMBL/GenBank/DDBJ databases">
        <authorList>
            <person name="Rodrigo-Torres Lidia"/>
            <person name="Arahal R.David."/>
        </authorList>
    </citation>
    <scope>NUCLEOTIDE SEQUENCE [LARGE SCALE GENOMIC DNA]</scope>
    <source>
        <strain evidence="10">CECT 7735</strain>
    </source>
</reference>
<dbReference type="SUPFAM" id="SSF52540">
    <property type="entry name" value="P-loop containing nucleoside triphosphate hydrolases"/>
    <property type="match status" value="1"/>
</dbReference>
<accession>A0A0P1IGU8</accession>
<feature type="domain" description="Cyclic nucleotide-binding" evidence="6">
    <location>
        <begin position="866"/>
        <end position="970"/>
    </location>
</feature>
<comment type="subcellular location">
    <subcellularLocation>
        <location evidence="1">Cell membrane</location>
        <topology evidence="1">Multi-pass membrane protein</topology>
    </subcellularLocation>
</comment>
<dbReference type="Pfam" id="PF00664">
    <property type="entry name" value="ABC_membrane"/>
    <property type="match status" value="1"/>
</dbReference>
<dbReference type="SMART" id="SM00100">
    <property type="entry name" value="cNMP"/>
    <property type="match status" value="1"/>
</dbReference>
<dbReference type="Proteomes" id="UP000051870">
    <property type="component" value="Unassembled WGS sequence"/>
</dbReference>
<dbReference type="PANTHER" id="PTHR43394:SF1">
    <property type="entry name" value="ATP-BINDING CASSETTE SUB-FAMILY B MEMBER 10, MITOCHONDRIAL"/>
    <property type="match status" value="1"/>
</dbReference>
<dbReference type="GO" id="GO:0015421">
    <property type="term" value="F:ABC-type oligopeptide transporter activity"/>
    <property type="evidence" value="ECO:0007669"/>
    <property type="project" value="TreeGrafter"/>
</dbReference>
<dbReference type="InterPro" id="IPR018490">
    <property type="entry name" value="cNMP-bd_dom_sf"/>
</dbReference>
<evidence type="ECO:0000256" key="2">
    <source>
        <dbReference type="ARBA" id="ARBA00022692"/>
    </source>
</evidence>
<dbReference type="PROSITE" id="PS50929">
    <property type="entry name" value="ABC_TM1F"/>
    <property type="match status" value="1"/>
</dbReference>
<dbReference type="PROSITE" id="PS50042">
    <property type="entry name" value="CNMP_BINDING_3"/>
    <property type="match status" value="1"/>
</dbReference>
<keyword evidence="9" id="KW-0067">ATP-binding</keyword>
<evidence type="ECO:0000256" key="3">
    <source>
        <dbReference type="ARBA" id="ARBA00022989"/>
    </source>
</evidence>